<gene>
    <name evidence="18" type="ORF">E6K81_07185</name>
</gene>
<evidence type="ECO:0000256" key="12">
    <source>
        <dbReference type="ARBA" id="ARBA00047490"/>
    </source>
</evidence>
<comment type="similarity">
    <text evidence="3">Belongs to the cysteine synthase/cystathionine beta-synthase family.</text>
</comment>
<feature type="binding site" evidence="14">
    <location>
        <begin position="199"/>
        <end position="203"/>
    </location>
    <ligand>
        <name>pyridoxal 5'-phosphate</name>
        <dbReference type="ChEBI" id="CHEBI:597326"/>
    </ligand>
</feature>
<name>A0A538U9F1_UNCEI</name>
<dbReference type="InterPro" id="IPR000644">
    <property type="entry name" value="CBS_dom"/>
</dbReference>
<feature type="binding site" evidence="14">
    <location>
        <position position="293"/>
    </location>
    <ligand>
        <name>pyridoxal 5'-phosphate</name>
        <dbReference type="ChEBI" id="CHEBI:597326"/>
    </ligand>
</feature>
<evidence type="ECO:0000256" key="7">
    <source>
        <dbReference type="ARBA" id="ARBA00022898"/>
    </source>
</evidence>
<evidence type="ECO:0000256" key="14">
    <source>
        <dbReference type="PIRSR" id="PIRSR605856-50"/>
    </source>
</evidence>
<evidence type="ECO:0000256" key="15">
    <source>
        <dbReference type="PIRSR" id="PIRSR605856-51"/>
    </source>
</evidence>
<dbReference type="GO" id="GO:0004122">
    <property type="term" value="F:cystathionine beta-synthase activity"/>
    <property type="evidence" value="ECO:0007669"/>
    <property type="project" value="UniProtKB-UniRule"/>
</dbReference>
<dbReference type="GO" id="GO:0005737">
    <property type="term" value="C:cytoplasm"/>
    <property type="evidence" value="ECO:0007669"/>
    <property type="project" value="InterPro"/>
</dbReference>
<dbReference type="Gene3D" id="3.40.50.1100">
    <property type="match status" value="2"/>
</dbReference>
<keyword evidence="5" id="KW-0028">Amino-acid biosynthesis</keyword>
<keyword evidence="7 14" id="KW-0663">Pyridoxal phosphate</keyword>
<dbReference type="NCBIfam" id="TIGR01136">
    <property type="entry name" value="cysKM"/>
    <property type="match status" value="1"/>
</dbReference>
<proteinExistence type="inferred from homology"/>
<keyword evidence="8 16" id="KW-0129">CBS domain</keyword>
<dbReference type="GO" id="GO:0004124">
    <property type="term" value="F:cysteine synthase activity"/>
    <property type="evidence" value="ECO:0007669"/>
    <property type="project" value="InterPro"/>
</dbReference>
<dbReference type="InterPro" id="IPR001926">
    <property type="entry name" value="TrpB-like_PALP"/>
</dbReference>
<organism evidence="18 19">
    <name type="scientific">Eiseniibacteriota bacterium</name>
    <dbReference type="NCBI Taxonomy" id="2212470"/>
    <lineage>
        <taxon>Bacteria</taxon>
        <taxon>Candidatus Eiseniibacteriota</taxon>
    </lineage>
</organism>
<keyword evidence="10 18" id="KW-0456">Lyase</keyword>
<dbReference type="InterPro" id="IPR036052">
    <property type="entry name" value="TrpB-like_PALP_sf"/>
</dbReference>
<comment type="pathway">
    <text evidence="2">Amino-acid biosynthesis; L-cysteine biosynthesis; L-cysteine from L-homocysteine and L-serine: step 1/2.</text>
</comment>
<evidence type="ECO:0000256" key="8">
    <source>
        <dbReference type="ARBA" id="ARBA00023122"/>
    </source>
</evidence>
<dbReference type="CDD" id="cd01561">
    <property type="entry name" value="CBS_like"/>
    <property type="match status" value="1"/>
</dbReference>
<keyword evidence="6" id="KW-0808">Transferase</keyword>
<evidence type="ECO:0000256" key="13">
    <source>
        <dbReference type="NCBIfam" id="TIGR01137"/>
    </source>
</evidence>
<evidence type="ECO:0000256" key="4">
    <source>
        <dbReference type="ARBA" id="ARBA00012041"/>
    </source>
</evidence>
<dbReference type="PROSITE" id="PS00901">
    <property type="entry name" value="CYS_SYNTHASE"/>
    <property type="match status" value="1"/>
</dbReference>
<evidence type="ECO:0000256" key="3">
    <source>
        <dbReference type="ARBA" id="ARBA00007103"/>
    </source>
</evidence>
<evidence type="ECO:0000256" key="10">
    <source>
        <dbReference type="ARBA" id="ARBA00023239"/>
    </source>
</evidence>
<dbReference type="GO" id="GO:0006535">
    <property type="term" value="P:cysteine biosynthetic process from serine"/>
    <property type="evidence" value="ECO:0007669"/>
    <property type="project" value="InterPro"/>
</dbReference>
<evidence type="ECO:0000256" key="16">
    <source>
        <dbReference type="PROSITE-ProRule" id="PRU00703"/>
    </source>
</evidence>
<evidence type="ECO:0000256" key="5">
    <source>
        <dbReference type="ARBA" id="ARBA00022605"/>
    </source>
</evidence>
<evidence type="ECO:0000256" key="6">
    <source>
        <dbReference type="ARBA" id="ARBA00022679"/>
    </source>
</evidence>
<dbReference type="InterPro" id="IPR050214">
    <property type="entry name" value="Cys_Synth/Cystath_Beta-Synth"/>
</dbReference>
<evidence type="ECO:0000256" key="11">
    <source>
        <dbReference type="ARBA" id="ARBA00026192"/>
    </source>
</evidence>
<dbReference type="PANTHER" id="PTHR10314">
    <property type="entry name" value="CYSTATHIONINE BETA-SYNTHASE"/>
    <property type="match status" value="1"/>
</dbReference>
<feature type="modified residue" description="N6-(pyridoxal phosphate)lysine" evidence="15">
    <location>
        <position position="62"/>
    </location>
</feature>
<dbReference type="SUPFAM" id="SSF53686">
    <property type="entry name" value="Tryptophan synthase beta subunit-like PLP-dependent enzymes"/>
    <property type="match status" value="1"/>
</dbReference>
<dbReference type="PROSITE" id="PS51371">
    <property type="entry name" value="CBS"/>
    <property type="match status" value="1"/>
</dbReference>
<feature type="binding site" evidence="14">
    <location>
        <position position="92"/>
    </location>
    <ligand>
        <name>pyridoxal 5'-phosphate</name>
        <dbReference type="ChEBI" id="CHEBI:597326"/>
    </ligand>
</feature>
<evidence type="ECO:0000313" key="18">
    <source>
        <dbReference type="EMBL" id="TMQ72516.1"/>
    </source>
</evidence>
<evidence type="ECO:0000259" key="17">
    <source>
        <dbReference type="PROSITE" id="PS51371"/>
    </source>
</evidence>
<dbReference type="EC" id="4.2.1.22" evidence="4 13"/>
<dbReference type="SMART" id="SM00116">
    <property type="entry name" value="CBS"/>
    <property type="match status" value="2"/>
</dbReference>
<evidence type="ECO:0000256" key="9">
    <source>
        <dbReference type="ARBA" id="ARBA00023192"/>
    </source>
</evidence>
<comment type="cofactor">
    <cofactor evidence="1 14">
        <name>pyridoxal 5'-phosphate</name>
        <dbReference type="ChEBI" id="CHEBI:597326"/>
    </cofactor>
</comment>
<dbReference type="FunFam" id="3.40.50.1100:FF:000003">
    <property type="entry name" value="Cystathionine beta-synthase"/>
    <property type="match status" value="1"/>
</dbReference>
<dbReference type="InterPro" id="IPR046342">
    <property type="entry name" value="CBS_dom_sf"/>
</dbReference>
<protein>
    <recommendedName>
        <fullName evidence="11 13">Cystathionine beta-synthase</fullName>
        <ecNumber evidence="4 13">4.2.1.22</ecNumber>
    </recommendedName>
</protein>
<dbReference type="UniPathway" id="UPA00136">
    <property type="reaction ID" value="UER00201"/>
</dbReference>
<dbReference type="InterPro" id="IPR005857">
    <property type="entry name" value="Cysta_beta_synth"/>
</dbReference>
<dbReference type="SUPFAM" id="SSF54631">
    <property type="entry name" value="CBS-domain pair"/>
    <property type="match status" value="1"/>
</dbReference>
<dbReference type="InterPro" id="IPR001216">
    <property type="entry name" value="P-phosphate_BS"/>
</dbReference>
<evidence type="ECO:0000313" key="19">
    <source>
        <dbReference type="Proteomes" id="UP000319771"/>
    </source>
</evidence>
<reference evidence="18 19" key="1">
    <citation type="journal article" date="2019" name="Nat. Microbiol.">
        <title>Mediterranean grassland soil C-N compound turnover is dependent on rainfall and depth, and is mediated by genomically divergent microorganisms.</title>
        <authorList>
            <person name="Diamond S."/>
            <person name="Andeer P.F."/>
            <person name="Li Z."/>
            <person name="Crits-Christoph A."/>
            <person name="Burstein D."/>
            <person name="Anantharaman K."/>
            <person name="Lane K.R."/>
            <person name="Thomas B.C."/>
            <person name="Pan C."/>
            <person name="Northen T.R."/>
            <person name="Banfield J.F."/>
        </authorList>
    </citation>
    <scope>NUCLEOTIDE SEQUENCE [LARGE SCALE GENOMIC DNA]</scope>
    <source>
        <strain evidence="18">WS_11</strain>
    </source>
</reference>
<dbReference type="Pfam" id="PF00571">
    <property type="entry name" value="CBS"/>
    <property type="match status" value="2"/>
</dbReference>
<dbReference type="InterPro" id="IPR005856">
    <property type="entry name" value="Cys_synth"/>
</dbReference>
<dbReference type="Pfam" id="PF00291">
    <property type="entry name" value="PALP"/>
    <property type="match status" value="1"/>
</dbReference>
<evidence type="ECO:0000256" key="2">
    <source>
        <dbReference type="ARBA" id="ARBA00005003"/>
    </source>
</evidence>
<dbReference type="Gene3D" id="3.10.580.10">
    <property type="entry name" value="CBS-domain"/>
    <property type="match status" value="1"/>
</dbReference>
<comment type="caution">
    <text evidence="18">The sequence shown here is derived from an EMBL/GenBank/DDBJ whole genome shotgun (WGS) entry which is preliminary data.</text>
</comment>
<dbReference type="GO" id="GO:0019343">
    <property type="term" value="P:cysteine biosynthetic process via cystathionine"/>
    <property type="evidence" value="ECO:0007669"/>
    <property type="project" value="InterPro"/>
</dbReference>
<dbReference type="AlphaFoldDB" id="A0A538U9F1"/>
<sequence length="474" mass="50892">MSPSPPSPKAADHPVLAGVEYHETILEAIGRTPLVRIRRLSQDCRCPVLAKMENLNPGGSVKDRIGLAMVEAAERDGRLKPGGTIVECTSGNTGLGLAMVAAIKGYRAVLCMPDKVSSEKVNLLKAFGAEVLLSPTAVAPDSPESYYSVAKRIAAERPGAFLANQYFNPANPQAHYDTTGPELWRQTGGRITHFVAGMGTGGTISGTARYLKEHEPRVQVIGADPVGSILKHYHETHELSEAHTYKIEGVGEDFIPGATDFALVDRVIACSDRDGLNTARRLAREEAIFTGGSGGMAVWVALQVARDLAGDALVVVILPDTGERYLSKVHNDEWMRDNHLLDPSANTARDLLSAKSRRVPALLSVQAGEPLKRALALVEQHDVTQIPVFRGSELVGTLYDSDILRAALGDPTAVDKPVEGWMAAPLPIVTSAEPLERVTRLLAARNPAVLVREDGAMLGILTRFDMLQFIAGGE</sequence>
<dbReference type="FunFam" id="3.40.50.1100:FF:000118">
    <property type="entry name" value="Related to CYS4-cystathionine beta-synthase"/>
    <property type="match status" value="1"/>
</dbReference>
<accession>A0A538U9F1</accession>
<dbReference type="NCBIfam" id="TIGR01137">
    <property type="entry name" value="cysta_beta"/>
    <property type="match status" value="1"/>
</dbReference>
<dbReference type="Proteomes" id="UP000319771">
    <property type="component" value="Unassembled WGS sequence"/>
</dbReference>
<keyword evidence="9" id="KW-0198">Cysteine biosynthesis</keyword>
<evidence type="ECO:0000256" key="1">
    <source>
        <dbReference type="ARBA" id="ARBA00001933"/>
    </source>
</evidence>
<comment type="catalytic activity">
    <reaction evidence="12">
        <text>L-homocysteine + L-serine = L,L-cystathionine + H2O</text>
        <dbReference type="Rhea" id="RHEA:10112"/>
        <dbReference type="ChEBI" id="CHEBI:15377"/>
        <dbReference type="ChEBI" id="CHEBI:33384"/>
        <dbReference type="ChEBI" id="CHEBI:58161"/>
        <dbReference type="ChEBI" id="CHEBI:58199"/>
        <dbReference type="EC" id="4.2.1.22"/>
    </reaction>
</comment>
<feature type="domain" description="CBS" evidence="17">
    <location>
        <begin position="358"/>
        <end position="414"/>
    </location>
</feature>
<dbReference type="EMBL" id="VBPB01000105">
    <property type="protein sequence ID" value="TMQ72516.1"/>
    <property type="molecule type" value="Genomic_DNA"/>
</dbReference>